<feature type="transmembrane region" description="Helical" evidence="1">
    <location>
        <begin position="128"/>
        <end position="147"/>
    </location>
</feature>
<feature type="transmembrane region" description="Helical" evidence="1">
    <location>
        <begin position="205"/>
        <end position="225"/>
    </location>
</feature>
<evidence type="ECO:0000256" key="1">
    <source>
        <dbReference type="SAM" id="Phobius"/>
    </source>
</evidence>
<accession>A0A1I8C1K8</accession>
<reference evidence="4" key="1">
    <citation type="submission" date="2016-11" db="UniProtKB">
        <authorList>
            <consortium name="WormBaseParasite"/>
        </authorList>
    </citation>
    <scope>IDENTIFICATION</scope>
</reference>
<feature type="transmembrane region" description="Helical" evidence="1">
    <location>
        <begin position="43"/>
        <end position="64"/>
    </location>
</feature>
<evidence type="ECO:0000313" key="4">
    <source>
        <dbReference type="WBParaSite" id="MhA1_Contig925.frz3.gene7"/>
    </source>
</evidence>
<dbReference type="Proteomes" id="UP000095281">
    <property type="component" value="Unplaced"/>
</dbReference>
<dbReference type="WBParaSite" id="MhA1_Contig925.frz3.gene7">
    <property type="protein sequence ID" value="MhA1_Contig925.frz3.gene7"/>
    <property type="gene ID" value="MhA1_Contig925.frz3.gene7"/>
</dbReference>
<keyword evidence="1" id="KW-0812">Transmembrane</keyword>
<dbReference type="Pfam" id="PF10328">
    <property type="entry name" value="7TM_GPCR_Srx"/>
    <property type="match status" value="1"/>
</dbReference>
<dbReference type="AlphaFoldDB" id="A0A1I8C1K8"/>
<feature type="transmembrane region" description="Helical" evidence="1">
    <location>
        <begin position="12"/>
        <end position="31"/>
    </location>
</feature>
<proteinExistence type="predicted"/>
<dbReference type="InterPro" id="IPR019430">
    <property type="entry name" value="7TM_GPCR_serpentine_rcpt_Srx"/>
</dbReference>
<name>A0A1I8C1K8_MELHA</name>
<organism evidence="3 4">
    <name type="scientific">Meloidogyne hapla</name>
    <name type="common">Root-knot nematode worm</name>
    <dbReference type="NCBI Taxonomy" id="6305"/>
    <lineage>
        <taxon>Eukaryota</taxon>
        <taxon>Metazoa</taxon>
        <taxon>Ecdysozoa</taxon>
        <taxon>Nematoda</taxon>
        <taxon>Chromadorea</taxon>
        <taxon>Rhabditida</taxon>
        <taxon>Tylenchina</taxon>
        <taxon>Tylenchomorpha</taxon>
        <taxon>Tylenchoidea</taxon>
        <taxon>Meloidogynidae</taxon>
        <taxon>Meloidogyninae</taxon>
        <taxon>Meloidogyne</taxon>
    </lineage>
</organism>
<feature type="domain" description="7TM GPCR serpentine receptor class x (Srx)" evidence="2">
    <location>
        <begin position="77"/>
        <end position="193"/>
    </location>
</feature>
<keyword evidence="3" id="KW-1185">Reference proteome</keyword>
<evidence type="ECO:0000313" key="3">
    <source>
        <dbReference type="Proteomes" id="UP000095281"/>
    </source>
</evidence>
<sequence>MSSFGLYGRIELTLSIILLLVQAVTLPHFMIHAEYRKVISYQLMFVIGVFEAYLIIGTGVLPFFKYIGILGYWPEKCLFATFGIIFTAITILFMSPYCGLYMDGENNCFRYNKELAYSMYAYHFESNLYLILTIACFIIYCGIVLLIKINAPKMSNYGNSTISQNRRNREMRILIQSFIQYVLFLVPLAFGMIGVEPGWSIVDYYGLITIIEILFFGLNPILYFISLTSFRIKVINGLTFWKKSGPASFVVPKSVHVKPNKVDARLSIQF</sequence>
<feature type="transmembrane region" description="Helical" evidence="1">
    <location>
        <begin position="173"/>
        <end position="193"/>
    </location>
</feature>
<protein>
    <submittedName>
        <fullName evidence="4">7TM_GPCR_Srx domain-containing protein</fullName>
    </submittedName>
</protein>
<feature type="transmembrane region" description="Helical" evidence="1">
    <location>
        <begin position="76"/>
        <end position="97"/>
    </location>
</feature>
<evidence type="ECO:0000259" key="2">
    <source>
        <dbReference type="Pfam" id="PF10328"/>
    </source>
</evidence>
<keyword evidence="1" id="KW-0472">Membrane</keyword>
<keyword evidence="1" id="KW-1133">Transmembrane helix</keyword>